<feature type="transmembrane region" description="Helical" evidence="1">
    <location>
        <begin position="80"/>
        <end position="100"/>
    </location>
</feature>
<accession>A0A368KID3</accession>
<evidence type="ECO:0000313" key="2">
    <source>
        <dbReference type="EMBL" id="RCS30896.1"/>
    </source>
</evidence>
<dbReference type="Proteomes" id="UP000252387">
    <property type="component" value="Unassembled WGS sequence"/>
</dbReference>
<evidence type="ECO:0000256" key="1">
    <source>
        <dbReference type="SAM" id="Phobius"/>
    </source>
</evidence>
<reference evidence="2 3" key="1">
    <citation type="submission" date="2018-05" db="EMBL/GenBank/DDBJ databases">
        <title>Draft genome sequence of Rhodanobacter denitrificans Yn1 isolated from gold copper mine.</title>
        <authorList>
            <person name="Yang N."/>
            <person name="Mazhar H.S."/>
            <person name="Rensing C."/>
        </authorList>
    </citation>
    <scope>NUCLEOTIDE SEQUENCE [LARGE SCALE GENOMIC DNA]</scope>
    <source>
        <strain evidence="2 3">Yn1</strain>
    </source>
</reference>
<organism evidence="2 3">
    <name type="scientific">Rhodanobacter denitrificans</name>
    <dbReference type="NCBI Taxonomy" id="666685"/>
    <lineage>
        <taxon>Bacteria</taxon>
        <taxon>Pseudomonadati</taxon>
        <taxon>Pseudomonadota</taxon>
        <taxon>Gammaproteobacteria</taxon>
        <taxon>Lysobacterales</taxon>
        <taxon>Rhodanobacteraceae</taxon>
        <taxon>Rhodanobacter</taxon>
    </lineage>
</organism>
<keyword evidence="3" id="KW-1185">Reference proteome</keyword>
<dbReference type="RefSeq" id="WP_114340973.1">
    <property type="nucleotide sequence ID" value="NZ_QFWQ01000003.1"/>
</dbReference>
<proteinExistence type="predicted"/>
<keyword evidence="1" id="KW-0812">Transmembrane</keyword>
<sequence>MIVTVLPTAAFGAVGVWRCLQGDNAGFLFLGLTAMLIGLAIFAAIHRRRVAPEGPPDPSAAWGLPGRADQRVHTFTYSRGTIWTARACGALSLLAGPAIYLASSPRPAGTDLWWLAAFVLVFNSAFLLMVLACERYRVEVGPDGIVHYRLRPPLQHAFAALGSLALLQGGGRGPAYVLALYDKRGRCVDTFGDTLEGFTELTALAKEYAFAAGITFRYRDMWGAWTG</sequence>
<name>A0A368KID3_9GAMM</name>
<gene>
    <name evidence="2" type="ORF">DEO45_03850</name>
</gene>
<dbReference type="AlphaFoldDB" id="A0A368KID3"/>
<keyword evidence="1" id="KW-0472">Membrane</keyword>
<keyword evidence="1" id="KW-1133">Transmembrane helix</keyword>
<evidence type="ECO:0000313" key="3">
    <source>
        <dbReference type="Proteomes" id="UP000252387"/>
    </source>
</evidence>
<feature type="transmembrane region" description="Helical" evidence="1">
    <location>
        <begin position="112"/>
        <end position="132"/>
    </location>
</feature>
<comment type="caution">
    <text evidence="2">The sequence shown here is derived from an EMBL/GenBank/DDBJ whole genome shotgun (WGS) entry which is preliminary data.</text>
</comment>
<dbReference type="EMBL" id="QFWQ01000003">
    <property type="protein sequence ID" value="RCS30896.1"/>
    <property type="molecule type" value="Genomic_DNA"/>
</dbReference>
<feature type="transmembrane region" description="Helical" evidence="1">
    <location>
        <begin position="25"/>
        <end position="45"/>
    </location>
</feature>
<protein>
    <submittedName>
        <fullName evidence="2">Uncharacterized protein</fullName>
    </submittedName>
</protein>